<dbReference type="OrthoDB" id="2269034at2759"/>
<accession>A0A067U3S6</accession>
<dbReference type="HOGENOM" id="CLU_018544_14_1_1"/>
<dbReference type="EMBL" id="KL142367">
    <property type="protein sequence ID" value="KDR86103.1"/>
    <property type="molecule type" value="Genomic_DNA"/>
</dbReference>
<proteinExistence type="predicted"/>
<keyword evidence="2" id="KW-1185">Reference proteome</keyword>
<reference evidence="2" key="1">
    <citation type="journal article" date="2014" name="Proc. Natl. Acad. Sci. U.S.A.">
        <title>Extensive sampling of basidiomycete genomes demonstrates inadequacy of the white-rot/brown-rot paradigm for wood decay fungi.</title>
        <authorList>
            <person name="Riley R."/>
            <person name="Salamov A.A."/>
            <person name="Brown D.W."/>
            <person name="Nagy L.G."/>
            <person name="Floudas D."/>
            <person name="Held B.W."/>
            <person name="Levasseur A."/>
            <person name="Lombard V."/>
            <person name="Morin E."/>
            <person name="Otillar R."/>
            <person name="Lindquist E.A."/>
            <person name="Sun H."/>
            <person name="LaButti K.M."/>
            <person name="Schmutz J."/>
            <person name="Jabbour D."/>
            <person name="Luo H."/>
            <person name="Baker S.E."/>
            <person name="Pisabarro A.G."/>
            <person name="Walton J.D."/>
            <person name="Blanchette R.A."/>
            <person name="Henrissat B."/>
            <person name="Martin F."/>
            <person name="Cullen D."/>
            <person name="Hibbett D.S."/>
            <person name="Grigoriev I.V."/>
        </authorList>
    </citation>
    <scope>NUCLEOTIDE SEQUENCE [LARGE SCALE GENOMIC DNA]</scope>
    <source>
        <strain evidence="2">CBS 339.88</strain>
    </source>
</reference>
<dbReference type="Proteomes" id="UP000027222">
    <property type="component" value="Unassembled WGS sequence"/>
</dbReference>
<protein>
    <submittedName>
        <fullName evidence="1">Uncharacterized protein</fullName>
    </submittedName>
</protein>
<evidence type="ECO:0000313" key="2">
    <source>
        <dbReference type="Proteomes" id="UP000027222"/>
    </source>
</evidence>
<dbReference type="AlphaFoldDB" id="A0A067U3S6"/>
<name>A0A067U3S6_GALM3</name>
<organism evidence="1 2">
    <name type="scientific">Galerina marginata (strain CBS 339.88)</name>
    <dbReference type="NCBI Taxonomy" id="685588"/>
    <lineage>
        <taxon>Eukaryota</taxon>
        <taxon>Fungi</taxon>
        <taxon>Dikarya</taxon>
        <taxon>Basidiomycota</taxon>
        <taxon>Agaricomycotina</taxon>
        <taxon>Agaricomycetes</taxon>
        <taxon>Agaricomycetidae</taxon>
        <taxon>Agaricales</taxon>
        <taxon>Agaricineae</taxon>
        <taxon>Strophariaceae</taxon>
        <taxon>Galerina</taxon>
    </lineage>
</organism>
<evidence type="ECO:0000313" key="1">
    <source>
        <dbReference type="EMBL" id="KDR86103.1"/>
    </source>
</evidence>
<gene>
    <name evidence="1" type="ORF">GALMADRAFT_235337</name>
</gene>
<sequence>MSSYDNHSLVSIDTANLRLGSLPLFADHTCPLANGETCGPCRKRHLLIVQINAALKTAAELSKQVPGINTEINQIHPSSIHRIPMEISSRIFLFCVHRGLFDTQPVVNIDIVDPDLVSGRLGLGAVCRTWRQIAWATPQLWNFISIQFKVDKFPARDELVKEWLSRSGQLPLSISVFERRYVEENPYLPLIGESTAHHFHSVIQTLSSYSNRWQNLSLKLPSFLCRRFADVTSHADVLHTLHLLPEFQYNEDLEDKEELTFANFTPRPRDVAICSYRLKSVHIDWNILTHFYTKGFHIDECLELLRRSPQLTHCQMLYIRETDSHFPVPGNPIVHHVLRDLHVDFSGGQEIEELALFFDNITLRSLTHFRCGLYNCSLPGDLLLSFIERSSCCLRSFRIDDVSFEDDHGKLECLLRAMPSLSDLWLPSYASSSSISEDPPQNVFLLLGRVSINTDDESGETFLPELQNLTHITGPLFSWSRMLNVFGQLESEPANPFLRPLKHLTVRCRTFDQDNTIDKQSVLRILQLKRAGIHLTVIDEDAYEHQDLLRLSMAVHGISEQGQE</sequence>